<dbReference type="InterPro" id="IPR001789">
    <property type="entry name" value="Sig_transdc_resp-reg_receiver"/>
</dbReference>
<dbReference type="PROSITE" id="PS50112">
    <property type="entry name" value="PAS"/>
    <property type="match status" value="1"/>
</dbReference>
<dbReference type="Pfam" id="PF00512">
    <property type="entry name" value="HisKA"/>
    <property type="match status" value="1"/>
</dbReference>
<feature type="modified residue" description="4-aspartylphosphate" evidence="4">
    <location>
        <position position="751"/>
    </location>
</feature>
<evidence type="ECO:0000313" key="9">
    <source>
        <dbReference type="Proteomes" id="UP001273505"/>
    </source>
</evidence>
<dbReference type="SUPFAM" id="SSF47384">
    <property type="entry name" value="Homodimeric domain of signal transducing histidine kinase"/>
    <property type="match status" value="1"/>
</dbReference>
<dbReference type="InterPro" id="IPR004358">
    <property type="entry name" value="Sig_transdc_His_kin-like_C"/>
</dbReference>
<feature type="domain" description="PAS" evidence="7">
    <location>
        <begin position="169"/>
        <end position="242"/>
    </location>
</feature>
<dbReference type="InterPro" id="IPR035965">
    <property type="entry name" value="PAS-like_dom_sf"/>
</dbReference>
<dbReference type="SMART" id="SM00388">
    <property type="entry name" value="HisKA"/>
    <property type="match status" value="1"/>
</dbReference>
<dbReference type="Gene3D" id="3.40.50.2300">
    <property type="match status" value="2"/>
</dbReference>
<evidence type="ECO:0000259" key="5">
    <source>
        <dbReference type="PROSITE" id="PS50109"/>
    </source>
</evidence>
<dbReference type="EC" id="2.7.13.3" evidence="2"/>
<dbReference type="PANTHER" id="PTHR45339">
    <property type="entry name" value="HYBRID SIGNAL TRANSDUCTION HISTIDINE KINASE J"/>
    <property type="match status" value="1"/>
</dbReference>
<dbReference type="Gene3D" id="3.30.565.10">
    <property type="entry name" value="Histidine kinase-like ATPase, C-terminal domain"/>
    <property type="match status" value="1"/>
</dbReference>
<dbReference type="InterPro" id="IPR013655">
    <property type="entry name" value="PAS_fold_3"/>
</dbReference>
<dbReference type="Pfam" id="PF08447">
    <property type="entry name" value="PAS_3"/>
    <property type="match status" value="1"/>
</dbReference>
<dbReference type="InterPro" id="IPR000014">
    <property type="entry name" value="PAS"/>
</dbReference>
<dbReference type="InterPro" id="IPR003594">
    <property type="entry name" value="HATPase_dom"/>
</dbReference>
<feature type="domain" description="Histidine kinase" evidence="5">
    <location>
        <begin position="317"/>
        <end position="536"/>
    </location>
</feature>
<dbReference type="InterPro" id="IPR011006">
    <property type="entry name" value="CheY-like_superfamily"/>
</dbReference>
<dbReference type="PANTHER" id="PTHR45339:SF5">
    <property type="entry name" value="HISTIDINE KINASE"/>
    <property type="match status" value="1"/>
</dbReference>
<dbReference type="Pfam" id="PF02518">
    <property type="entry name" value="HATPase_c"/>
    <property type="match status" value="1"/>
</dbReference>
<keyword evidence="9" id="KW-1185">Reference proteome</keyword>
<keyword evidence="3 4" id="KW-0597">Phosphoprotein</keyword>
<gene>
    <name evidence="8" type="ORF">SCD92_16695</name>
</gene>
<feature type="domain" description="Response regulatory" evidence="6">
    <location>
        <begin position="701"/>
        <end position="818"/>
    </location>
</feature>
<evidence type="ECO:0000313" key="8">
    <source>
        <dbReference type="EMBL" id="MDX6851017.1"/>
    </source>
</evidence>
<accession>A0ABU4S1R1</accession>
<dbReference type="PRINTS" id="PR00344">
    <property type="entry name" value="BCTRLSENSOR"/>
</dbReference>
<sequence>MTNQGKDTSALEARVAQLEQALAILTQSAGESSGQGSSALQRHFALLLGEASLDDIQASLLLLSEQLNIQPLTLWSVDKTINHWQLIASQSEDTPPALESSAIQVLRDGFELPLPGGNLIPIQIRQHTLAVLCLPTDIIEPLLQFAIKIATLMWEAFEHNQLIQKLRERDKRFRYAMRASSNGLWDWDLTRNKIYFSSGYLRMLGYDYEPMPGTLETLKNYFIHPDDLDNVLQEFNTAIHNGREHLRLEHRVLHKNGNTLWVHSQCIFVEPDPHGTPTRCVGTNAEITQSIADREELLKAKAEAELASQTKSKFLGSMSHEIRTPMNAILGLGHLLNDTALDSQQKSYLDSINHAANSLLQTINQVFDYAKLETGHIILENAHFDLEHVFERLSRMFESATVHKPVNIIFDIADEVPRFLRGDAVRLGHIISHLVTNALQYSNSDEIVVNVENLNMQSDKVQLRFNIIDHGKGLKPKTLQALQHDLNTRPHAGAPGKNGFGLQICKLLVQLMNGQIDIVSKPGKGAKFSFSADFEHSHIGDHRISSEHSSCRALRLLVIDDNQLALDILAKSAGKLVDHVDTASNAADALKKIIAAEKDHRAYDLLLLDYKMPLRNGLEAAREIKKSNKIKQKPKIFLVSSFQRDEIFLQHKDADFVDDFLSKPVSESRLFDAICRALPECLTGDDQSSDDEQHTLLKGKRVLLVEDNLVNQQVACGIMKKKGITVINVDNGQQAVDRLTGEEHFDAVLMDIEMPVLNGLEATAAIRIMHHRKHLPIVAVTAQAMAGDRERCLEIGMNDYISKPINPQILYQTLADLLNGHKFTVNH</sequence>
<dbReference type="SMART" id="SM00091">
    <property type="entry name" value="PAS"/>
    <property type="match status" value="1"/>
</dbReference>
<proteinExistence type="predicted"/>
<dbReference type="SMART" id="SM00387">
    <property type="entry name" value="HATPase_c"/>
    <property type="match status" value="1"/>
</dbReference>
<evidence type="ECO:0000256" key="4">
    <source>
        <dbReference type="PROSITE-ProRule" id="PRU00169"/>
    </source>
</evidence>
<evidence type="ECO:0000256" key="3">
    <source>
        <dbReference type="ARBA" id="ARBA00022553"/>
    </source>
</evidence>
<dbReference type="Proteomes" id="UP001273505">
    <property type="component" value="Unassembled WGS sequence"/>
</dbReference>
<dbReference type="NCBIfam" id="TIGR00229">
    <property type="entry name" value="sensory_box"/>
    <property type="match status" value="1"/>
</dbReference>
<dbReference type="Pfam" id="PF00072">
    <property type="entry name" value="Response_reg"/>
    <property type="match status" value="2"/>
</dbReference>
<dbReference type="InterPro" id="IPR003661">
    <property type="entry name" value="HisK_dim/P_dom"/>
</dbReference>
<comment type="caution">
    <text evidence="8">The sequence shown here is derived from an EMBL/GenBank/DDBJ whole genome shotgun (WGS) entry which is preliminary data.</text>
</comment>
<reference evidence="8 9" key="1">
    <citation type="submission" date="2023-11" db="EMBL/GenBank/DDBJ databases">
        <title>Gilvimarinus fulvus sp. nov., isolated from the surface of Kelp.</title>
        <authorList>
            <person name="Sun Y.Y."/>
            <person name="Gong Y."/>
            <person name="Du Z.J."/>
        </authorList>
    </citation>
    <scope>NUCLEOTIDE SEQUENCE [LARGE SCALE GENOMIC DNA]</scope>
    <source>
        <strain evidence="8 9">SDUM040013</strain>
    </source>
</reference>
<dbReference type="Gene3D" id="1.10.287.130">
    <property type="match status" value="1"/>
</dbReference>
<dbReference type="CDD" id="cd17546">
    <property type="entry name" value="REC_hyHK_CKI1_RcsC-like"/>
    <property type="match status" value="2"/>
</dbReference>
<dbReference type="SUPFAM" id="SSF55785">
    <property type="entry name" value="PYP-like sensor domain (PAS domain)"/>
    <property type="match status" value="1"/>
</dbReference>
<dbReference type="SUPFAM" id="SSF52172">
    <property type="entry name" value="CheY-like"/>
    <property type="match status" value="2"/>
</dbReference>
<protein>
    <recommendedName>
        <fullName evidence="2">histidine kinase</fullName>
        <ecNumber evidence="2">2.7.13.3</ecNumber>
    </recommendedName>
</protein>
<dbReference type="PROSITE" id="PS50110">
    <property type="entry name" value="RESPONSE_REGULATORY"/>
    <property type="match status" value="2"/>
</dbReference>
<dbReference type="InterPro" id="IPR036890">
    <property type="entry name" value="HATPase_C_sf"/>
</dbReference>
<dbReference type="RefSeq" id="WP_302720628.1">
    <property type="nucleotide sequence ID" value="NZ_JAULRU010000154.1"/>
</dbReference>
<name>A0ABU4S1R1_9GAMM</name>
<evidence type="ECO:0000256" key="2">
    <source>
        <dbReference type="ARBA" id="ARBA00012438"/>
    </source>
</evidence>
<dbReference type="PROSITE" id="PS50109">
    <property type="entry name" value="HIS_KIN"/>
    <property type="match status" value="1"/>
</dbReference>
<evidence type="ECO:0000259" key="6">
    <source>
        <dbReference type="PROSITE" id="PS50110"/>
    </source>
</evidence>
<feature type="domain" description="Response regulatory" evidence="6">
    <location>
        <begin position="555"/>
        <end position="678"/>
    </location>
</feature>
<dbReference type="InterPro" id="IPR036097">
    <property type="entry name" value="HisK_dim/P_sf"/>
</dbReference>
<comment type="catalytic activity">
    <reaction evidence="1">
        <text>ATP + protein L-histidine = ADP + protein N-phospho-L-histidine.</text>
        <dbReference type="EC" id="2.7.13.3"/>
    </reaction>
</comment>
<dbReference type="Gene3D" id="3.30.450.20">
    <property type="entry name" value="PAS domain"/>
    <property type="match status" value="1"/>
</dbReference>
<dbReference type="CDD" id="cd00082">
    <property type="entry name" value="HisKA"/>
    <property type="match status" value="1"/>
</dbReference>
<dbReference type="CDD" id="cd00130">
    <property type="entry name" value="PAS"/>
    <property type="match status" value="1"/>
</dbReference>
<evidence type="ECO:0000256" key="1">
    <source>
        <dbReference type="ARBA" id="ARBA00000085"/>
    </source>
</evidence>
<dbReference type="EMBL" id="JAXAFO010000037">
    <property type="protein sequence ID" value="MDX6851017.1"/>
    <property type="molecule type" value="Genomic_DNA"/>
</dbReference>
<feature type="modified residue" description="4-aspartylphosphate" evidence="4">
    <location>
        <position position="609"/>
    </location>
</feature>
<evidence type="ECO:0000259" key="7">
    <source>
        <dbReference type="PROSITE" id="PS50112"/>
    </source>
</evidence>
<dbReference type="InterPro" id="IPR005467">
    <property type="entry name" value="His_kinase_dom"/>
</dbReference>
<organism evidence="8 9">
    <name type="scientific">Gilvimarinus gilvus</name>
    <dbReference type="NCBI Taxonomy" id="3058038"/>
    <lineage>
        <taxon>Bacteria</taxon>
        <taxon>Pseudomonadati</taxon>
        <taxon>Pseudomonadota</taxon>
        <taxon>Gammaproteobacteria</taxon>
        <taxon>Cellvibrionales</taxon>
        <taxon>Cellvibrionaceae</taxon>
        <taxon>Gilvimarinus</taxon>
    </lineage>
</organism>
<dbReference type="SMART" id="SM00448">
    <property type="entry name" value="REC"/>
    <property type="match status" value="2"/>
</dbReference>
<dbReference type="SUPFAM" id="SSF55874">
    <property type="entry name" value="ATPase domain of HSP90 chaperone/DNA topoisomerase II/histidine kinase"/>
    <property type="match status" value="1"/>
</dbReference>